<comment type="subunit">
    <text evidence="9">Forms a ring-shaped head-to-tail homodimer around DNA.</text>
</comment>
<keyword evidence="5 9" id="KW-0548">Nucleotidyltransferase</keyword>
<dbReference type="PANTHER" id="PTHR30478:SF0">
    <property type="entry name" value="BETA SLIDING CLAMP"/>
    <property type="match status" value="1"/>
</dbReference>
<comment type="caution">
    <text evidence="13">The sequence shown here is derived from an EMBL/GenBank/DDBJ whole genome shotgun (WGS) entry which is preliminary data.</text>
</comment>
<evidence type="ECO:0000259" key="11">
    <source>
        <dbReference type="Pfam" id="PF02767"/>
    </source>
</evidence>
<evidence type="ECO:0000313" key="13">
    <source>
        <dbReference type="EMBL" id="HGW92121.1"/>
    </source>
</evidence>
<accession>A0A7C4Y5J8</accession>
<comment type="function">
    <text evidence="9">Confers DNA tethering and processivity to DNA polymerases and other proteins. Acts as a clamp, forming a ring around DNA (a reaction catalyzed by the clamp-loading complex) which diffuses in an ATP-independent manner freely and bidirectionally along dsDNA. Initially characterized for its ability to contact the catalytic subunit of DNA polymerase III (Pol III), a complex, multichain enzyme responsible for most of the replicative synthesis in bacteria; Pol III exhibits 3'-5' exonuclease proofreading activity. The beta chain is required for initiation of replication as well as for processivity of DNA replication.</text>
</comment>
<dbReference type="GO" id="GO:0003887">
    <property type="term" value="F:DNA-directed DNA polymerase activity"/>
    <property type="evidence" value="ECO:0007669"/>
    <property type="project" value="UniProtKB-UniRule"/>
</dbReference>
<dbReference type="GO" id="GO:0008408">
    <property type="term" value="F:3'-5' exonuclease activity"/>
    <property type="evidence" value="ECO:0007669"/>
    <property type="project" value="InterPro"/>
</dbReference>
<keyword evidence="7 9" id="KW-0239">DNA-directed DNA polymerase</keyword>
<gene>
    <name evidence="13" type="primary">dnaN</name>
    <name evidence="13" type="ORF">ENV67_06250</name>
</gene>
<evidence type="ECO:0000256" key="5">
    <source>
        <dbReference type="ARBA" id="ARBA00022695"/>
    </source>
</evidence>
<dbReference type="InterPro" id="IPR022637">
    <property type="entry name" value="DNA_polIII_beta_cen"/>
</dbReference>
<organism evidence="13">
    <name type="scientific">candidate division WOR-3 bacterium</name>
    <dbReference type="NCBI Taxonomy" id="2052148"/>
    <lineage>
        <taxon>Bacteria</taxon>
        <taxon>Bacteria division WOR-3</taxon>
    </lineage>
</organism>
<evidence type="ECO:0000259" key="12">
    <source>
        <dbReference type="Pfam" id="PF02768"/>
    </source>
</evidence>
<dbReference type="Gene3D" id="3.70.10.10">
    <property type="match status" value="1"/>
</dbReference>
<dbReference type="PIRSF" id="PIRSF000804">
    <property type="entry name" value="DNA_pol_III_b"/>
    <property type="match status" value="1"/>
</dbReference>
<feature type="domain" description="DNA polymerase III beta sliding clamp N-terminal" evidence="10">
    <location>
        <begin position="5"/>
        <end position="120"/>
    </location>
</feature>
<dbReference type="Pfam" id="PF00712">
    <property type="entry name" value="DNA_pol3_beta"/>
    <property type="match status" value="1"/>
</dbReference>
<dbReference type="PANTHER" id="PTHR30478">
    <property type="entry name" value="DNA POLYMERASE III SUBUNIT BETA"/>
    <property type="match status" value="1"/>
</dbReference>
<dbReference type="CDD" id="cd00140">
    <property type="entry name" value="beta_clamp"/>
    <property type="match status" value="1"/>
</dbReference>
<dbReference type="SMART" id="SM00480">
    <property type="entry name" value="POL3Bc"/>
    <property type="match status" value="1"/>
</dbReference>
<keyword evidence="4 9" id="KW-0808">Transferase</keyword>
<evidence type="ECO:0000256" key="6">
    <source>
        <dbReference type="ARBA" id="ARBA00022705"/>
    </source>
</evidence>
<dbReference type="Gene3D" id="3.10.150.10">
    <property type="entry name" value="DNA Polymerase III, subunit A, domain 2"/>
    <property type="match status" value="1"/>
</dbReference>
<dbReference type="InterPro" id="IPR046938">
    <property type="entry name" value="DNA_clamp_sf"/>
</dbReference>
<dbReference type="GO" id="GO:0005737">
    <property type="term" value="C:cytoplasm"/>
    <property type="evidence" value="ECO:0007669"/>
    <property type="project" value="UniProtKB-SubCell"/>
</dbReference>
<dbReference type="InterPro" id="IPR022635">
    <property type="entry name" value="DNA_polIII_beta_C"/>
</dbReference>
<dbReference type="SUPFAM" id="SSF55979">
    <property type="entry name" value="DNA clamp"/>
    <property type="match status" value="3"/>
</dbReference>
<name>A0A7C4Y5J8_UNCW3</name>
<protein>
    <recommendedName>
        <fullName evidence="9">Beta sliding clamp</fullName>
    </recommendedName>
</protein>
<proteinExistence type="inferred from homology"/>
<evidence type="ECO:0000256" key="2">
    <source>
        <dbReference type="ARBA" id="ARBA00010752"/>
    </source>
</evidence>
<keyword evidence="6 9" id="KW-0235">DNA replication</keyword>
<evidence type="ECO:0000256" key="4">
    <source>
        <dbReference type="ARBA" id="ARBA00022679"/>
    </source>
</evidence>
<reference evidence="13" key="1">
    <citation type="journal article" date="2020" name="mSystems">
        <title>Genome- and Community-Level Interaction Insights into Carbon Utilization and Element Cycling Functions of Hydrothermarchaeota in Hydrothermal Sediment.</title>
        <authorList>
            <person name="Zhou Z."/>
            <person name="Liu Y."/>
            <person name="Xu W."/>
            <person name="Pan J."/>
            <person name="Luo Z.H."/>
            <person name="Li M."/>
        </authorList>
    </citation>
    <scope>NUCLEOTIDE SEQUENCE [LARGE SCALE GENOMIC DNA]</scope>
    <source>
        <strain evidence="13">SpSt-780</strain>
    </source>
</reference>
<sequence>MEEFMKFTVNSREFLEVINPVLDTLPSHATFPVLSNFLIVTEKDKIIVFGTDLDNSIKVSYPAKVEEYGGCAISGKLIKNLLKEINDDISFEKKESKVVIKYKKGSFSLGLVEREEYPEIISKLPEHFIELNMKDIKESIEKTIFCLSSEQTRKIYMGLYWEYKEGILSMVGTDGYRLGVFSNKIELNIDEFGVIIPPKILYQVLSLGKDKIKFGLEKNKVFFICENYILTSRLIEEEFPEYKKAIPYDNKNILKVEKEEILSVLRRVSVLAADKPKTVYFYFDKDIKVEVDSEFGSGSEVLSGEYEGEKLKIALSSNNLIEFIRRIDNNIVEIYFGDSERPIMVKDPACEKILYITTPVLMRE</sequence>
<dbReference type="GO" id="GO:0003677">
    <property type="term" value="F:DNA binding"/>
    <property type="evidence" value="ECO:0007669"/>
    <property type="project" value="UniProtKB-UniRule"/>
</dbReference>
<evidence type="ECO:0000259" key="10">
    <source>
        <dbReference type="Pfam" id="PF00712"/>
    </source>
</evidence>
<feature type="domain" description="DNA polymerase III beta sliding clamp C-terminal" evidence="12">
    <location>
        <begin position="243"/>
        <end position="359"/>
    </location>
</feature>
<dbReference type="GO" id="GO:0009360">
    <property type="term" value="C:DNA polymerase III complex"/>
    <property type="evidence" value="ECO:0007669"/>
    <property type="project" value="InterPro"/>
</dbReference>
<dbReference type="NCBIfam" id="TIGR00663">
    <property type="entry name" value="dnan"/>
    <property type="match status" value="1"/>
</dbReference>
<dbReference type="GO" id="GO:0006271">
    <property type="term" value="P:DNA strand elongation involved in DNA replication"/>
    <property type="evidence" value="ECO:0007669"/>
    <property type="project" value="TreeGrafter"/>
</dbReference>
<evidence type="ECO:0000256" key="7">
    <source>
        <dbReference type="ARBA" id="ARBA00022932"/>
    </source>
</evidence>
<evidence type="ECO:0000256" key="9">
    <source>
        <dbReference type="PIRNR" id="PIRNR000804"/>
    </source>
</evidence>
<evidence type="ECO:0000256" key="3">
    <source>
        <dbReference type="ARBA" id="ARBA00022490"/>
    </source>
</evidence>
<dbReference type="Pfam" id="PF02768">
    <property type="entry name" value="DNA_pol3_beta_3"/>
    <property type="match status" value="1"/>
</dbReference>
<dbReference type="AlphaFoldDB" id="A0A7C4Y5J8"/>
<comment type="similarity">
    <text evidence="2 9">Belongs to the beta sliding clamp family.</text>
</comment>
<dbReference type="InterPro" id="IPR022634">
    <property type="entry name" value="DNA_polIII_beta_N"/>
</dbReference>
<evidence type="ECO:0000256" key="1">
    <source>
        <dbReference type="ARBA" id="ARBA00004496"/>
    </source>
</evidence>
<keyword evidence="3 9" id="KW-0963">Cytoplasm</keyword>
<comment type="subcellular location">
    <subcellularLocation>
        <location evidence="1 9">Cytoplasm</location>
    </subcellularLocation>
</comment>
<feature type="domain" description="DNA polymerase III beta sliding clamp central" evidence="11">
    <location>
        <begin position="131"/>
        <end position="241"/>
    </location>
</feature>
<evidence type="ECO:0000256" key="8">
    <source>
        <dbReference type="ARBA" id="ARBA00023125"/>
    </source>
</evidence>
<dbReference type="EMBL" id="DTHG01000079">
    <property type="protein sequence ID" value="HGW92121.1"/>
    <property type="molecule type" value="Genomic_DNA"/>
</dbReference>
<keyword evidence="8" id="KW-0238">DNA-binding</keyword>
<dbReference type="Pfam" id="PF02767">
    <property type="entry name" value="DNA_pol3_beta_2"/>
    <property type="match status" value="1"/>
</dbReference>
<dbReference type="InterPro" id="IPR001001">
    <property type="entry name" value="DNA_polIII_beta"/>
</dbReference>